<evidence type="ECO:0000256" key="1">
    <source>
        <dbReference type="SAM" id="SignalP"/>
    </source>
</evidence>
<gene>
    <name evidence="2" type="ORF">R7226_25880</name>
</gene>
<organism evidence="2 3">
    <name type="scientific">Conexibacter stalactiti</name>
    <dbReference type="NCBI Taxonomy" id="1940611"/>
    <lineage>
        <taxon>Bacteria</taxon>
        <taxon>Bacillati</taxon>
        <taxon>Actinomycetota</taxon>
        <taxon>Thermoleophilia</taxon>
        <taxon>Solirubrobacterales</taxon>
        <taxon>Conexibacteraceae</taxon>
        <taxon>Conexibacter</taxon>
    </lineage>
</organism>
<sequence>MLVAAVVLVLLAAAGSASATTIGIVNNTPLTTQVGQLNFVGATAGFACQVQFRKLLTVGLILVRPTGQLTRLGRVVAGQINCPAGPANFLNLPPELGGIPPIGPLPTSWDISFLGSDLVTGELVFGILDFQVKLPNGCLYRGTVLGRLGPAGQILRFLGNQFIPLAGGVGCDPQIRVTGNLNDNPPINFFLLVGGV</sequence>
<feature type="chain" id="PRO_5046551099" description="Secreted protein" evidence="1">
    <location>
        <begin position="20"/>
        <end position="196"/>
    </location>
</feature>
<keyword evidence="1" id="KW-0732">Signal</keyword>
<evidence type="ECO:0000313" key="3">
    <source>
        <dbReference type="Proteomes" id="UP001284601"/>
    </source>
</evidence>
<comment type="caution">
    <text evidence="2">The sequence shown here is derived from an EMBL/GenBank/DDBJ whole genome shotgun (WGS) entry which is preliminary data.</text>
</comment>
<feature type="signal peptide" evidence="1">
    <location>
        <begin position="1"/>
        <end position="19"/>
    </location>
</feature>
<dbReference type="RefSeq" id="WP_318600280.1">
    <property type="nucleotide sequence ID" value="NZ_JAWSTH010000104.1"/>
</dbReference>
<name>A0ABU4HY64_9ACTN</name>
<keyword evidence="3" id="KW-1185">Reference proteome</keyword>
<accession>A0ABU4HY64</accession>
<evidence type="ECO:0000313" key="2">
    <source>
        <dbReference type="EMBL" id="MDW5597809.1"/>
    </source>
</evidence>
<protein>
    <recommendedName>
        <fullName evidence="4">Secreted protein</fullName>
    </recommendedName>
</protein>
<reference evidence="3" key="1">
    <citation type="submission" date="2023-07" db="EMBL/GenBank/DDBJ databases">
        <title>Conexibacter stalactiti sp. nov., isolated from stalactites in a lava cave and emended description of the genus Conexibacter.</title>
        <authorList>
            <person name="Lee S.D."/>
        </authorList>
    </citation>
    <scope>NUCLEOTIDE SEQUENCE [LARGE SCALE GENOMIC DNA]</scope>
    <source>
        <strain evidence="3">KCTC 39840</strain>
    </source>
</reference>
<dbReference type="Proteomes" id="UP001284601">
    <property type="component" value="Unassembled WGS sequence"/>
</dbReference>
<proteinExistence type="predicted"/>
<reference evidence="2 3" key="2">
    <citation type="submission" date="2023-10" db="EMBL/GenBank/DDBJ databases">
        <authorList>
            <person name="Han X.F."/>
        </authorList>
    </citation>
    <scope>NUCLEOTIDE SEQUENCE [LARGE SCALE GENOMIC DNA]</scope>
    <source>
        <strain evidence="2 3">KCTC 39840</strain>
    </source>
</reference>
<dbReference type="EMBL" id="JAWSTH010000104">
    <property type="protein sequence ID" value="MDW5597809.1"/>
    <property type="molecule type" value="Genomic_DNA"/>
</dbReference>
<evidence type="ECO:0008006" key="4">
    <source>
        <dbReference type="Google" id="ProtNLM"/>
    </source>
</evidence>